<comment type="caution">
    <text evidence="2">The sequence shown here is derived from an EMBL/GenBank/DDBJ whole genome shotgun (WGS) entry which is preliminary data.</text>
</comment>
<protein>
    <submittedName>
        <fullName evidence="2">Uncharacterized protein</fullName>
    </submittedName>
</protein>
<dbReference type="EMBL" id="MDEK01000019">
    <property type="protein sequence ID" value="PPU80557.1"/>
    <property type="molecule type" value="Genomic_DNA"/>
</dbReference>
<reference evidence="2 3" key="1">
    <citation type="submission" date="2016-08" db="EMBL/GenBank/DDBJ databases">
        <authorList>
            <person name="Seilhamer J.J."/>
        </authorList>
    </citation>
    <scope>NUCLEOTIDE SEQUENCE [LARGE SCALE GENOMIC DNA]</scope>
    <source>
        <strain evidence="2 3">CFBP4641</strain>
    </source>
</reference>
<name>A0A2P5YZY2_9XANT</name>
<dbReference type="Proteomes" id="UP000247346">
    <property type="component" value="Unassembled WGS sequence"/>
</dbReference>
<keyword evidence="1" id="KW-0732">Signal</keyword>
<feature type="signal peptide" evidence="1">
    <location>
        <begin position="1"/>
        <end position="38"/>
    </location>
</feature>
<feature type="chain" id="PRO_5015144940" evidence="1">
    <location>
        <begin position="39"/>
        <end position="274"/>
    </location>
</feature>
<evidence type="ECO:0000313" key="3">
    <source>
        <dbReference type="Proteomes" id="UP000247346"/>
    </source>
</evidence>
<sequence>MRVDSVMRLQHIVRRCSLAHLLAFQCIWMAPICMQALAADVPRLSVEGMNKHSAINGMGLFLTRSQVATQGRAQPVHFEKRIVCSDRRIKVAFAKGMERAPERICRVASEALVLVSTQSHVQNIAITLLVVPSRVDYQATFYRVGRGPKLVLVAPVLQSEEATLANVADLVAHEGFHVGMFAAGDVPLAGDEYAAYHYGLCGQLVALGHLEPSALPGFGVASDDPHLVDSSESAERVRTEVLQAFGNLPMTRESPAGAALLAQCRAIAPASSRH</sequence>
<gene>
    <name evidence="2" type="ORF">XsacCFBP4641_18090</name>
</gene>
<evidence type="ECO:0000313" key="2">
    <source>
        <dbReference type="EMBL" id="PPU80557.1"/>
    </source>
</evidence>
<accession>A0A2P5YZY2</accession>
<proteinExistence type="predicted"/>
<organism evidence="2 3">
    <name type="scientific">Xanthomonas sacchari</name>
    <dbReference type="NCBI Taxonomy" id="56458"/>
    <lineage>
        <taxon>Bacteria</taxon>
        <taxon>Pseudomonadati</taxon>
        <taxon>Pseudomonadota</taxon>
        <taxon>Gammaproteobacteria</taxon>
        <taxon>Lysobacterales</taxon>
        <taxon>Lysobacteraceae</taxon>
        <taxon>Xanthomonas</taxon>
    </lineage>
</organism>
<dbReference type="OrthoDB" id="6051685at2"/>
<dbReference type="AlphaFoldDB" id="A0A2P5YZY2"/>
<evidence type="ECO:0000256" key="1">
    <source>
        <dbReference type="SAM" id="SignalP"/>
    </source>
</evidence>